<evidence type="ECO:0000313" key="1">
    <source>
        <dbReference type="EMBL" id="TMW80109.1"/>
    </source>
</evidence>
<reference evidence="1" key="1">
    <citation type="submission" date="2019-05" db="EMBL/GenBank/DDBJ databases">
        <title>The de novo reference genome and transcriptome assemblies of the wild tomato species Solanum chilense.</title>
        <authorList>
            <person name="Stam R."/>
            <person name="Nosenko T."/>
            <person name="Hoerger A.C."/>
            <person name="Stephan W."/>
            <person name="Seidel M.A."/>
            <person name="Kuhn J.M.M."/>
            <person name="Haberer G."/>
            <person name="Tellier A."/>
        </authorList>
    </citation>
    <scope>NUCLEOTIDE SEQUENCE</scope>
    <source>
        <tissue evidence="1">Mature leaves</tissue>
    </source>
</reference>
<name>A0A6N2AEP1_SOLCI</name>
<dbReference type="AlphaFoldDB" id="A0A6N2AEP1"/>
<feature type="non-terminal residue" evidence="1">
    <location>
        <position position="88"/>
    </location>
</feature>
<proteinExistence type="predicted"/>
<comment type="caution">
    <text evidence="1">The sequence shown here is derived from an EMBL/GenBank/DDBJ whole genome shotgun (WGS) entry which is preliminary data.</text>
</comment>
<organism evidence="1">
    <name type="scientific">Solanum chilense</name>
    <name type="common">Tomato</name>
    <name type="synonym">Lycopersicon chilense</name>
    <dbReference type="NCBI Taxonomy" id="4083"/>
    <lineage>
        <taxon>Eukaryota</taxon>
        <taxon>Viridiplantae</taxon>
        <taxon>Streptophyta</taxon>
        <taxon>Embryophyta</taxon>
        <taxon>Tracheophyta</taxon>
        <taxon>Spermatophyta</taxon>
        <taxon>Magnoliopsida</taxon>
        <taxon>eudicotyledons</taxon>
        <taxon>Gunneridae</taxon>
        <taxon>Pentapetalae</taxon>
        <taxon>asterids</taxon>
        <taxon>lamiids</taxon>
        <taxon>Solanales</taxon>
        <taxon>Solanaceae</taxon>
        <taxon>Solanoideae</taxon>
        <taxon>Solaneae</taxon>
        <taxon>Solanum</taxon>
        <taxon>Solanum subgen. Lycopersicon</taxon>
    </lineage>
</organism>
<accession>A0A6N2AEP1</accession>
<dbReference type="EMBL" id="RXGB01078998">
    <property type="protein sequence ID" value="TMW80109.1"/>
    <property type="molecule type" value="Genomic_DNA"/>
</dbReference>
<sequence length="88" mass="10496">MFISTIKKSLYNISKKNSHILCDSSYLSQAYVFYKLSQTQVINFSKFRSVFQYNTTSCFLKTKIKDYFKTLGIFHSELKHKKLQSYRI</sequence>
<gene>
    <name evidence="1" type="ORF">EJD97_023858</name>
</gene>
<protein>
    <submittedName>
        <fullName evidence="1">Uncharacterized protein</fullName>
    </submittedName>
</protein>